<dbReference type="EMBL" id="JAHIBW010000017">
    <property type="protein sequence ID" value="KAG7302576.1"/>
    <property type="molecule type" value="Genomic_DNA"/>
</dbReference>
<dbReference type="InterPro" id="IPR001202">
    <property type="entry name" value="WW_dom"/>
</dbReference>
<sequence length="82" mass="9261">MRTTAQGQVYFYNVALGSSTWHDPRVPQHLRHCAAAAGPLPPGWEMRQAPSGRHYFVDHNNRTTQFTDPRLALERANVSIFG</sequence>
<dbReference type="SUPFAM" id="SSF51045">
    <property type="entry name" value="WW domain"/>
    <property type="match status" value="2"/>
</dbReference>
<dbReference type="PROSITE" id="PS50020">
    <property type="entry name" value="WW_DOMAIN_2"/>
    <property type="match status" value="2"/>
</dbReference>
<reference evidence="6 7" key="1">
    <citation type="submission" date="2021-06" db="EMBL/GenBank/DDBJ databases">
        <title>A haploid diamondback moth (Plutella xylostella L.) genome assembly resolves 31 chromosomes and identifies a diamide resistance mutation.</title>
        <authorList>
            <person name="Ward C.M."/>
            <person name="Perry K.D."/>
            <person name="Baker G."/>
            <person name="Powis K."/>
            <person name="Heckel D.G."/>
            <person name="Baxter S.W."/>
        </authorList>
    </citation>
    <scope>NUCLEOTIDE SEQUENCE [LARGE SCALE GENOMIC DNA]</scope>
    <source>
        <strain evidence="6 7">LV</strain>
        <tissue evidence="6">Single pupa</tissue>
    </source>
</reference>
<name>A0ABQ7QBH9_PLUXY</name>
<protein>
    <recommendedName>
        <fullName evidence="5">WW domain-containing protein</fullName>
    </recommendedName>
</protein>
<feature type="domain" description="WW" evidence="5">
    <location>
        <begin position="38"/>
        <end position="71"/>
    </location>
</feature>
<dbReference type="PROSITE" id="PS01159">
    <property type="entry name" value="WW_DOMAIN_1"/>
    <property type="match status" value="1"/>
</dbReference>
<evidence type="ECO:0000256" key="1">
    <source>
        <dbReference type="ARBA" id="ARBA00004123"/>
    </source>
</evidence>
<evidence type="ECO:0000313" key="7">
    <source>
        <dbReference type="Proteomes" id="UP000823941"/>
    </source>
</evidence>
<evidence type="ECO:0000313" key="6">
    <source>
        <dbReference type="EMBL" id="KAG7302576.1"/>
    </source>
</evidence>
<comment type="caution">
    <text evidence="6">The sequence shown here is derived from an EMBL/GenBank/DDBJ whole genome shotgun (WGS) entry which is preliminary data.</text>
</comment>
<keyword evidence="7" id="KW-1185">Reference proteome</keyword>
<feature type="domain" description="WW" evidence="5">
    <location>
        <begin position="1"/>
        <end position="26"/>
    </location>
</feature>
<keyword evidence="3" id="KW-0963">Cytoplasm</keyword>
<evidence type="ECO:0000259" key="5">
    <source>
        <dbReference type="PROSITE" id="PS50020"/>
    </source>
</evidence>
<dbReference type="InterPro" id="IPR051583">
    <property type="entry name" value="YAP1"/>
</dbReference>
<organism evidence="6 7">
    <name type="scientific">Plutella xylostella</name>
    <name type="common">Diamondback moth</name>
    <name type="synonym">Plutella maculipennis</name>
    <dbReference type="NCBI Taxonomy" id="51655"/>
    <lineage>
        <taxon>Eukaryota</taxon>
        <taxon>Metazoa</taxon>
        <taxon>Ecdysozoa</taxon>
        <taxon>Arthropoda</taxon>
        <taxon>Hexapoda</taxon>
        <taxon>Insecta</taxon>
        <taxon>Pterygota</taxon>
        <taxon>Neoptera</taxon>
        <taxon>Endopterygota</taxon>
        <taxon>Lepidoptera</taxon>
        <taxon>Glossata</taxon>
        <taxon>Ditrysia</taxon>
        <taxon>Yponomeutoidea</taxon>
        <taxon>Plutellidae</taxon>
        <taxon>Plutella</taxon>
    </lineage>
</organism>
<accession>A0ABQ7QBH9</accession>
<dbReference type="SMART" id="SM00456">
    <property type="entry name" value="WW"/>
    <property type="match status" value="2"/>
</dbReference>
<dbReference type="PANTHER" id="PTHR17616">
    <property type="entry name" value="YES-ASSOCIATED PROTEIN YAP1 FAMILY MEMBER"/>
    <property type="match status" value="1"/>
</dbReference>
<gene>
    <name evidence="6" type="ORF">JYU34_012509</name>
</gene>
<keyword evidence="4" id="KW-0539">Nucleus</keyword>
<dbReference type="InterPro" id="IPR036020">
    <property type="entry name" value="WW_dom_sf"/>
</dbReference>
<evidence type="ECO:0000256" key="3">
    <source>
        <dbReference type="ARBA" id="ARBA00022490"/>
    </source>
</evidence>
<dbReference type="PANTHER" id="PTHR17616:SF8">
    <property type="entry name" value="TRANSCRIPTIONAL COACTIVATOR YORKIE"/>
    <property type="match status" value="1"/>
</dbReference>
<comment type="subcellular location">
    <subcellularLocation>
        <location evidence="2">Cytoplasm</location>
    </subcellularLocation>
    <subcellularLocation>
        <location evidence="1">Nucleus</location>
    </subcellularLocation>
</comment>
<dbReference type="CDD" id="cd00201">
    <property type="entry name" value="WW"/>
    <property type="match status" value="2"/>
</dbReference>
<dbReference type="Pfam" id="PF00397">
    <property type="entry name" value="WW"/>
    <property type="match status" value="1"/>
</dbReference>
<evidence type="ECO:0000256" key="2">
    <source>
        <dbReference type="ARBA" id="ARBA00004496"/>
    </source>
</evidence>
<dbReference type="Gene3D" id="2.20.70.10">
    <property type="match status" value="2"/>
</dbReference>
<proteinExistence type="predicted"/>
<dbReference type="Proteomes" id="UP000823941">
    <property type="component" value="Chromosome 17"/>
</dbReference>
<evidence type="ECO:0000256" key="4">
    <source>
        <dbReference type="ARBA" id="ARBA00023242"/>
    </source>
</evidence>